<comment type="caution">
    <text evidence="1">The sequence shown here is derived from an EMBL/GenBank/DDBJ whole genome shotgun (WGS) entry which is preliminary data.</text>
</comment>
<dbReference type="OrthoDB" id="8279740at2"/>
<dbReference type="EMBL" id="MDGM01000012">
    <property type="protein sequence ID" value="PIB23924.1"/>
    <property type="molecule type" value="Genomic_DNA"/>
</dbReference>
<name>A0A2G5K5D0_9RHOB</name>
<sequence>MNLARIEQAANDAGLAQVGAFHPDDPDIGTLVLFAPAADFWARLTDAPEYRGDDPVDRWSARVFAMLADQLDARAILPFGGPPYAPFLDYAKQSGRAWNSHVGMLIHDQFGLMISYRGALAFNERFDLPATPRQSPCETCIPKPCATACPVHALTPSGYDVPKCKEYLRSNPKNDCMSQGCAVRRACPMSAGAKRDAAQSAHYMRVFRGNE</sequence>
<evidence type="ECO:0008006" key="3">
    <source>
        <dbReference type="Google" id="ProtNLM"/>
    </source>
</evidence>
<evidence type="ECO:0000313" key="1">
    <source>
        <dbReference type="EMBL" id="PIB23924.1"/>
    </source>
</evidence>
<reference evidence="1 2" key="1">
    <citation type="submission" date="2016-08" db="EMBL/GenBank/DDBJ databases">
        <title>Draft genome of Amylibacter sp. strain 4G11.</title>
        <authorList>
            <person name="Wong S.-K."/>
            <person name="Hamasaki K."/>
            <person name="Yoshizawa S."/>
        </authorList>
    </citation>
    <scope>NUCLEOTIDE SEQUENCE [LARGE SCALE GENOMIC DNA]</scope>
    <source>
        <strain evidence="1 2">4G11</strain>
    </source>
</reference>
<dbReference type="Proteomes" id="UP000231516">
    <property type="component" value="Unassembled WGS sequence"/>
</dbReference>
<gene>
    <name evidence="1" type="ORF">BFP76_01320</name>
</gene>
<proteinExistence type="predicted"/>
<dbReference type="RefSeq" id="WP_099592203.1">
    <property type="nucleotide sequence ID" value="NZ_MDGM01000012.1"/>
</dbReference>
<keyword evidence="2" id="KW-1185">Reference proteome</keyword>
<protein>
    <recommendedName>
        <fullName evidence="3">Ferredoxin</fullName>
    </recommendedName>
</protein>
<organism evidence="1 2">
    <name type="scientific">Paramylibacter kogurei</name>
    <dbReference type="NCBI Taxonomy" id="1889778"/>
    <lineage>
        <taxon>Bacteria</taxon>
        <taxon>Pseudomonadati</taxon>
        <taxon>Pseudomonadota</taxon>
        <taxon>Alphaproteobacteria</taxon>
        <taxon>Rhodobacterales</taxon>
        <taxon>Paracoccaceae</taxon>
        <taxon>Paramylibacter</taxon>
    </lineage>
</organism>
<dbReference type="AlphaFoldDB" id="A0A2G5K5D0"/>
<evidence type="ECO:0000313" key="2">
    <source>
        <dbReference type="Proteomes" id="UP000231516"/>
    </source>
</evidence>
<accession>A0A2G5K5D0</accession>